<feature type="transmembrane region" description="Helical" evidence="7">
    <location>
        <begin position="71"/>
        <end position="90"/>
    </location>
</feature>
<dbReference type="GO" id="GO:0005886">
    <property type="term" value="C:plasma membrane"/>
    <property type="evidence" value="ECO:0007669"/>
    <property type="project" value="UniProtKB-SubCell"/>
</dbReference>
<evidence type="ECO:0000256" key="2">
    <source>
        <dbReference type="ARBA" id="ARBA00022475"/>
    </source>
</evidence>
<dbReference type="AlphaFoldDB" id="A0A853CCU6"/>
<dbReference type="GO" id="GO:0022857">
    <property type="term" value="F:transmembrane transporter activity"/>
    <property type="evidence" value="ECO:0007669"/>
    <property type="project" value="InterPro"/>
</dbReference>
<evidence type="ECO:0000256" key="3">
    <source>
        <dbReference type="ARBA" id="ARBA00022692"/>
    </source>
</evidence>
<feature type="transmembrane region" description="Helical" evidence="7">
    <location>
        <begin position="435"/>
        <end position="461"/>
    </location>
</feature>
<gene>
    <name evidence="8" type="ORF">GGQ55_001475</name>
</gene>
<dbReference type="InterPro" id="IPR050367">
    <property type="entry name" value="APC_superfamily"/>
</dbReference>
<reference evidence="8 9" key="1">
    <citation type="submission" date="2020-07" db="EMBL/GenBank/DDBJ databases">
        <title>Sequencing the genomes of 1000 actinobacteria strains.</title>
        <authorList>
            <person name="Klenk H.-P."/>
        </authorList>
    </citation>
    <scope>NUCLEOTIDE SEQUENCE [LARGE SCALE GENOMIC DNA]</scope>
    <source>
        <strain evidence="8 9">DSM 104001</strain>
    </source>
</reference>
<comment type="subcellular location">
    <subcellularLocation>
        <location evidence="1">Cell membrane</location>
        <topology evidence="1">Multi-pass membrane protein</topology>
    </subcellularLocation>
</comment>
<accession>A0A853CCU6</accession>
<keyword evidence="2" id="KW-1003">Cell membrane</keyword>
<dbReference type="RefSeq" id="WP_179715815.1">
    <property type="nucleotide sequence ID" value="NZ_JACBZT010000001.1"/>
</dbReference>
<keyword evidence="3 7" id="KW-0812">Transmembrane</keyword>
<feature type="transmembrane region" description="Helical" evidence="7">
    <location>
        <begin position="467"/>
        <end position="494"/>
    </location>
</feature>
<dbReference type="EMBL" id="JACBZT010000001">
    <property type="protein sequence ID" value="NYJ05197.1"/>
    <property type="molecule type" value="Genomic_DNA"/>
</dbReference>
<feature type="region of interest" description="Disordered" evidence="6">
    <location>
        <begin position="1"/>
        <end position="25"/>
    </location>
</feature>
<evidence type="ECO:0000256" key="5">
    <source>
        <dbReference type="ARBA" id="ARBA00023136"/>
    </source>
</evidence>
<feature type="transmembrane region" description="Helical" evidence="7">
    <location>
        <begin position="37"/>
        <end position="65"/>
    </location>
</feature>
<dbReference type="Proteomes" id="UP000541969">
    <property type="component" value="Unassembled WGS sequence"/>
</dbReference>
<comment type="caution">
    <text evidence="8">The sequence shown here is derived from an EMBL/GenBank/DDBJ whole genome shotgun (WGS) entry which is preliminary data.</text>
</comment>
<dbReference type="InterPro" id="IPR002293">
    <property type="entry name" value="AA/rel_permease1"/>
</dbReference>
<feature type="transmembrane region" description="Helical" evidence="7">
    <location>
        <begin position="181"/>
        <end position="204"/>
    </location>
</feature>
<keyword evidence="4 7" id="KW-1133">Transmembrane helix</keyword>
<evidence type="ECO:0000256" key="4">
    <source>
        <dbReference type="ARBA" id="ARBA00022989"/>
    </source>
</evidence>
<keyword evidence="5 7" id="KW-0472">Membrane</keyword>
<organism evidence="8 9">
    <name type="scientific">Petropleomorpha daqingensis</name>
    <dbReference type="NCBI Taxonomy" id="2026353"/>
    <lineage>
        <taxon>Bacteria</taxon>
        <taxon>Bacillati</taxon>
        <taxon>Actinomycetota</taxon>
        <taxon>Actinomycetes</taxon>
        <taxon>Geodermatophilales</taxon>
        <taxon>Geodermatophilaceae</taxon>
        <taxon>Petropleomorpha</taxon>
    </lineage>
</organism>
<dbReference type="PIRSF" id="PIRSF006060">
    <property type="entry name" value="AA_transporter"/>
    <property type="match status" value="1"/>
</dbReference>
<dbReference type="PANTHER" id="PTHR42770">
    <property type="entry name" value="AMINO ACID TRANSPORTER-RELATED"/>
    <property type="match status" value="1"/>
</dbReference>
<name>A0A853CCU6_9ACTN</name>
<feature type="transmembrane region" description="Helical" evidence="7">
    <location>
        <begin position="265"/>
        <end position="289"/>
    </location>
</feature>
<feature type="region of interest" description="Disordered" evidence="6">
    <location>
        <begin position="523"/>
        <end position="552"/>
    </location>
</feature>
<proteinExistence type="predicted"/>
<evidence type="ECO:0000313" key="9">
    <source>
        <dbReference type="Proteomes" id="UP000541969"/>
    </source>
</evidence>
<feature type="transmembrane region" description="Helical" evidence="7">
    <location>
        <begin position="309"/>
        <end position="332"/>
    </location>
</feature>
<feature type="transmembrane region" description="Helical" evidence="7">
    <location>
        <begin position="403"/>
        <end position="423"/>
    </location>
</feature>
<evidence type="ECO:0000256" key="1">
    <source>
        <dbReference type="ARBA" id="ARBA00004651"/>
    </source>
</evidence>
<dbReference type="Pfam" id="PF13520">
    <property type="entry name" value="AA_permease_2"/>
    <property type="match status" value="1"/>
</dbReference>
<feature type="transmembrane region" description="Helical" evidence="7">
    <location>
        <begin position="153"/>
        <end position="174"/>
    </location>
</feature>
<keyword evidence="9" id="KW-1185">Reference proteome</keyword>
<dbReference type="Gene3D" id="1.20.1740.10">
    <property type="entry name" value="Amino acid/polyamine transporter I"/>
    <property type="match status" value="1"/>
</dbReference>
<evidence type="ECO:0000256" key="6">
    <source>
        <dbReference type="SAM" id="MobiDB-lite"/>
    </source>
</evidence>
<feature type="transmembrane region" description="Helical" evidence="7">
    <location>
        <begin position="116"/>
        <end position="141"/>
    </location>
</feature>
<feature type="transmembrane region" description="Helical" evidence="7">
    <location>
        <begin position="370"/>
        <end position="391"/>
    </location>
</feature>
<evidence type="ECO:0000313" key="8">
    <source>
        <dbReference type="EMBL" id="NYJ05197.1"/>
    </source>
</evidence>
<evidence type="ECO:0000256" key="7">
    <source>
        <dbReference type="SAM" id="Phobius"/>
    </source>
</evidence>
<protein>
    <submittedName>
        <fullName evidence="8">Amino acid transporter</fullName>
    </submittedName>
</protein>
<feature type="transmembrane region" description="Helical" evidence="7">
    <location>
        <begin position="224"/>
        <end position="244"/>
    </location>
</feature>
<dbReference type="PANTHER" id="PTHR42770:SF7">
    <property type="entry name" value="MEMBRANE PROTEIN"/>
    <property type="match status" value="1"/>
</dbReference>
<sequence length="552" mass="58804">MSAEPTSVDTAAPPPGGQPRADGRAVDKGLKRGTVGLLSSIVIGTASTAPAYSLAATLGFVVIAVGVKAPSMMLLAFIPMYFIAVAYAELNKREPDCGTTFTWAARAFGPRTGWMGGWGIIAADIIVMANLAQIAGSYGFLLFGLDSLAASTFWTTFAGVVWIAVMTWVCYIGLEVSKRVQYVLLSVELVTLVAFAVFALVHVYNGTAPEGSLHPSWSWFWPSGLDWSSVTEAVLLAIFIYWGWDTAVTINEESDNPEKTPGRAGIISTLLLLGTYAIVSVATVAYAGVGTSGIGLGNEDNADDVFNAMGSSVFGSSAMGHVFESLLIISVLTSSAASTQTTILPTARTSLSMGAYRAIPKMFARIHPKYLSPSVSTVWMGALSIIFYVGLTLVSQNVLQDSILAVGIMIAFYYGLTGFACAWEFRHDLKTPRDVLMRLVIPLLGGLLLLGVFIEACIQYADPDYGYTVLFGVGGVFVIGIGTLVLGAILMLVYGRIAPAFFKGETLREGTPDLLLEVPEEGPTLRLPDSHEETVIAPDRSNLPPGREPYEP</sequence>